<dbReference type="FunFam" id="3.20.20.450:FF:000001">
    <property type="entry name" value="Cyclic di-GMP phosphodiesterase yahA"/>
    <property type="match status" value="1"/>
</dbReference>
<dbReference type="InterPro" id="IPR035919">
    <property type="entry name" value="EAL_sf"/>
</dbReference>
<dbReference type="SUPFAM" id="SSF53850">
    <property type="entry name" value="Periplasmic binding protein-like II"/>
    <property type="match status" value="1"/>
</dbReference>
<dbReference type="PROSITE" id="PS50887">
    <property type="entry name" value="GGDEF"/>
    <property type="match status" value="1"/>
</dbReference>
<protein>
    <submittedName>
        <fullName evidence="6">EAL domain-containing protein</fullName>
    </submittedName>
</protein>
<dbReference type="CDD" id="cd00130">
    <property type="entry name" value="PAS"/>
    <property type="match status" value="1"/>
</dbReference>
<feature type="domain" description="GGDEF" evidence="5">
    <location>
        <begin position="651"/>
        <end position="784"/>
    </location>
</feature>
<evidence type="ECO:0000259" key="3">
    <source>
        <dbReference type="PROSITE" id="PS50113"/>
    </source>
</evidence>
<dbReference type="EMBL" id="VJVV01000005">
    <property type="protein sequence ID" value="TRO81779.1"/>
    <property type="molecule type" value="Genomic_DNA"/>
</dbReference>
<dbReference type="PANTHER" id="PTHR44757:SF2">
    <property type="entry name" value="BIOFILM ARCHITECTURE MAINTENANCE PROTEIN MBAA"/>
    <property type="match status" value="1"/>
</dbReference>
<dbReference type="CDD" id="cd01949">
    <property type="entry name" value="GGDEF"/>
    <property type="match status" value="1"/>
</dbReference>
<dbReference type="Gene3D" id="3.20.20.450">
    <property type="entry name" value="EAL domain"/>
    <property type="match status" value="1"/>
</dbReference>
<dbReference type="PROSITE" id="PS50883">
    <property type="entry name" value="EAL"/>
    <property type="match status" value="1"/>
</dbReference>
<name>A0A550JF03_9BACT</name>
<dbReference type="Pfam" id="PF00563">
    <property type="entry name" value="EAL"/>
    <property type="match status" value="1"/>
</dbReference>
<keyword evidence="7" id="KW-1185">Reference proteome</keyword>
<proteinExistence type="predicted"/>
<evidence type="ECO:0000313" key="7">
    <source>
        <dbReference type="Proteomes" id="UP000317155"/>
    </source>
</evidence>
<dbReference type="Pfam" id="PF00990">
    <property type="entry name" value="GGDEF"/>
    <property type="match status" value="1"/>
</dbReference>
<dbReference type="SUPFAM" id="SSF55073">
    <property type="entry name" value="Nucleotide cyclase"/>
    <property type="match status" value="1"/>
</dbReference>
<gene>
    <name evidence="6" type="ORF">FL622_08220</name>
</gene>
<dbReference type="PANTHER" id="PTHR44757">
    <property type="entry name" value="DIGUANYLATE CYCLASE DGCP"/>
    <property type="match status" value="1"/>
</dbReference>
<dbReference type="SUPFAM" id="SSF55785">
    <property type="entry name" value="PYP-like sensor domain (PAS domain)"/>
    <property type="match status" value="2"/>
</dbReference>
<dbReference type="Gene3D" id="3.40.190.10">
    <property type="entry name" value="Periplasmic binding protein-like II"/>
    <property type="match status" value="2"/>
</dbReference>
<dbReference type="SMART" id="SM00062">
    <property type="entry name" value="PBPb"/>
    <property type="match status" value="1"/>
</dbReference>
<dbReference type="SUPFAM" id="SSF141868">
    <property type="entry name" value="EAL domain-like"/>
    <property type="match status" value="1"/>
</dbReference>
<dbReference type="InterPro" id="IPR043128">
    <property type="entry name" value="Rev_trsase/Diguanyl_cyclase"/>
</dbReference>
<dbReference type="PROSITE" id="PS50113">
    <property type="entry name" value="PAC"/>
    <property type="match status" value="1"/>
</dbReference>
<feature type="domain" description="EAL" evidence="4">
    <location>
        <begin position="793"/>
        <end position="1047"/>
    </location>
</feature>
<evidence type="ECO:0000256" key="1">
    <source>
        <dbReference type="ARBA" id="ARBA00051114"/>
    </source>
</evidence>
<organism evidence="6 7">
    <name type="scientific">Trichloromonas acetexigens</name>
    <dbReference type="NCBI Taxonomy" id="38815"/>
    <lineage>
        <taxon>Bacteria</taxon>
        <taxon>Pseudomonadati</taxon>
        <taxon>Thermodesulfobacteriota</taxon>
        <taxon>Desulfuromonadia</taxon>
        <taxon>Desulfuromonadales</taxon>
        <taxon>Trichloromonadaceae</taxon>
        <taxon>Trichloromonas</taxon>
    </lineage>
</organism>
<sequence>MKRQKDDKVSLMILRGLIILLLLLFVAPDFAVAARTVRVGIFDNLPMAAWDRESGQARGIFPELLEEIARREDWLLEYRPGTFTDCFAWLEEGAVDLVTGVGYSEERDWLYNFSRESVLSNWGQLLTRPGAKIDSFLDLQGKTVAIVPSSIFATGPNGLRELARRLEIEVKFLEVADMSELLPAVIDGRADVALANRFFLDRLAGDYRLKKSPVLVSPIELRFVFSLDADESLRHAVDRHLAALKAEPDSLYYRSLAHWIKEDSVVTLPAWLLPTAFGAAGLLVLLAGFALATRFQVRRKTQELVLRGEELQREITERQRAEIAAQGHMIRYRGLFEGAAVSIWDEDLRGVRRALSALRAEGIADLRAFLAEHPEKILELAGEIQVNDVNEASLRIFRAPGKKELIAALSQTFVEESLPVLAEALCALWAGAESFSAEVAMRALDGTRLTTFISLPIPHDEEAWSQVSVSILDLTDYQETRKTLRQLERRHQTLVEHSPVGIFYADRWGKCSYINRRGLAMLGMVQESALGDGWLAAVHYEDRPRVEEAWRRACEACFPFKEDFRFDRGNGSLAWVMGEAVPERDEAGETIGYIGTLAEITDRIAVEESLRRNEERLQYIAHHDQVTGLPNRVLFHSHLRRAIAEVQRSGRMAAILFLDLDRFKTINDSLGHEIGDQVLREVSARLSACIRKSDLVARFGGDEFVILLEDLRELKDIAHIAEKILRSLPPPIAIPPHVLHVTTSIGIALVPADGEDVDGLMKAADVAMYRAKEQGRNNFQFYTPDMNFRAGELLMLETELRKAIDEDQLVLHYQPQVHMASGALVGMEALVRWRHPEQGMVSPGDFIPLAEDSGLILPIGVWVLRTACAQNRAWQEMGLPPIRVSVNISARQFRQIELVRTVERILAETGLDPAWLELEITESSIMYDIEAVIQILQELNAMGVRLAIDDFGTGYSSLSYLKRLPVSTLKIDQSFVRDITTDHNDAAIATSVIALARSMGLEVIAEGVEAPEQMAFLQQRGCYRGQGYYFSRPLAVEEFTAWYRRAAVKPEELSAVEG</sequence>
<evidence type="ECO:0000259" key="2">
    <source>
        <dbReference type="PROSITE" id="PS50112"/>
    </source>
</evidence>
<dbReference type="InterPro" id="IPR001610">
    <property type="entry name" value="PAC"/>
</dbReference>
<dbReference type="GO" id="GO:0071111">
    <property type="term" value="F:cyclic-guanylate-specific phosphodiesterase activity"/>
    <property type="evidence" value="ECO:0007669"/>
    <property type="project" value="UniProtKB-EC"/>
</dbReference>
<comment type="caution">
    <text evidence="6">The sequence shown here is derived from an EMBL/GenBank/DDBJ whole genome shotgun (WGS) entry which is preliminary data.</text>
</comment>
<reference evidence="6 7" key="1">
    <citation type="submission" date="2019-07" db="EMBL/GenBank/DDBJ databases">
        <title>Insights of Desulfuromonas acetexigens electromicrobiology.</title>
        <authorList>
            <person name="Katuri K."/>
            <person name="Sapireddy V."/>
            <person name="Shaw D.R."/>
            <person name="Saikaly P."/>
        </authorList>
    </citation>
    <scope>NUCLEOTIDE SEQUENCE [LARGE SCALE GENOMIC DNA]</scope>
    <source>
        <strain evidence="6 7">2873</strain>
    </source>
</reference>
<evidence type="ECO:0000313" key="6">
    <source>
        <dbReference type="EMBL" id="TRO81779.1"/>
    </source>
</evidence>
<dbReference type="InterPro" id="IPR013656">
    <property type="entry name" value="PAS_4"/>
</dbReference>
<dbReference type="SMART" id="SM00052">
    <property type="entry name" value="EAL"/>
    <property type="match status" value="1"/>
</dbReference>
<accession>A0A550JF03</accession>
<dbReference type="CDD" id="cd01948">
    <property type="entry name" value="EAL"/>
    <property type="match status" value="1"/>
</dbReference>
<dbReference type="InterPro" id="IPR000014">
    <property type="entry name" value="PAS"/>
</dbReference>
<dbReference type="InterPro" id="IPR052155">
    <property type="entry name" value="Biofilm_reg_signaling"/>
</dbReference>
<evidence type="ECO:0000259" key="5">
    <source>
        <dbReference type="PROSITE" id="PS50887"/>
    </source>
</evidence>
<dbReference type="InterPro" id="IPR001633">
    <property type="entry name" value="EAL_dom"/>
</dbReference>
<dbReference type="SMART" id="SM00091">
    <property type="entry name" value="PAS"/>
    <property type="match status" value="1"/>
</dbReference>
<dbReference type="RefSeq" id="WP_092057607.1">
    <property type="nucleotide sequence ID" value="NZ_FOJJ01000037.1"/>
</dbReference>
<feature type="domain" description="PAS" evidence="2">
    <location>
        <begin position="487"/>
        <end position="557"/>
    </location>
</feature>
<dbReference type="AlphaFoldDB" id="A0A550JF03"/>
<dbReference type="Gene3D" id="3.30.70.270">
    <property type="match status" value="1"/>
</dbReference>
<dbReference type="Gene3D" id="3.30.450.20">
    <property type="entry name" value="PAS domain"/>
    <property type="match status" value="1"/>
</dbReference>
<dbReference type="Pfam" id="PF00497">
    <property type="entry name" value="SBP_bac_3"/>
    <property type="match status" value="1"/>
</dbReference>
<dbReference type="NCBIfam" id="TIGR00254">
    <property type="entry name" value="GGDEF"/>
    <property type="match status" value="1"/>
</dbReference>
<dbReference type="SMART" id="SM00086">
    <property type="entry name" value="PAC"/>
    <property type="match status" value="1"/>
</dbReference>
<dbReference type="NCBIfam" id="TIGR00229">
    <property type="entry name" value="sensory_box"/>
    <property type="match status" value="1"/>
</dbReference>
<dbReference type="GO" id="GO:0071732">
    <property type="term" value="P:cellular response to nitric oxide"/>
    <property type="evidence" value="ECO:0007669"/>
    <property type="project" value="UniProtKB-ARBA"/>
</dbReference>
<dbReference type="InterPro" id="IPR029787">
    <property type="entry name" value="Nucleotide_cyclase"/>
</dbReference>
<dbReference type="PROSITE" id="PS50112">
    <property type="entry name" value="PAS"/>
    <property type="match status" value="1"/>
</dbReference>
<dbReference type="FunFam" id="3.30.70.270:FF:000001">
    <property type="entry name" value="Diguanylate cyclase domain protein"/>
    <property type="match status" value="1"/>
</dbReference>
<dbReference type="OrthoDB" id="9777298at2"/>
<dbReference type="InterPro" id="IPR000160">
    <property type="entry name" value="GGDEF_dom"/>
</dbReference>
<comment type="catalytic activity">
    <reaction evidence="1">
        <text>3',3'-c-di-GMP + H2O = 5'-phosphoguanylyl(3'-&gt;5')guanosine + H(+)</text>
        <dbReference type="Rhea" id="RHEA:24902"/>
        <dbReference type="ChEBI" id="CHEBI:15377"/>
        <dbReference type="ChEBI" id="CHEBI:15378"/>
        <dbReference type="ChEBI" id="CHEBI:58754"/>
        <dbReference type="ChEBI" id="CHEBI:58805"/>
        <dbReference type="EC" id="3.1.4.52"/>
    </reaction>
    <physiologicalReaction direction="left-to-right" evidence="1">
        <dbReference type="Rhea" id="RHEA:24903"/>
    </physiologicalReaction>
</comment>
<evidence type="ECO:0000259" key="4">
    <source>
        <dbReference type="PROSITE" id="PS50883"/>
    </source>
</evidence>
<dbReference type="InterPro" id="IPR000700">
    <property type="entry name" value="PAS-assoc_C"/>
</dbReference>
<feature type="domain" description="PAC" evidence="3">
    <location>
        <begin position="560"/>
        <end position="612"/>
    </location>
</feature>
<dbReference type="Proteomes" id="UP000317155">
    <property type="component" value="Unassembled WGS sequence"/>
</dbReference>
<dbReference type="InterPro" id="IPR035965">
    <property type="entry name" value="PAS-like_dom_sf"/>
</dbReference>
<dbReference type="SMART" id="SM00267">
    <property type="entry name" value="GGDEF"/>
    <property type="match status" value="1"/>
</dbReference>
<dbReference type="Pfam" id="PF08448">
    <property type="entry name" value="PAS_4"/>
    <property type="match status" value="1"/>
</dbReference>
<dbReference type="InterPro" id="IPR001638">
    <property type="entry name" value="Solute-binding_3/MltF_N"/>
</dbReference>